<dbReference type="Proteomes" id="UP000001431">
    <property type="component" value="Chromosome"/>
</dbReference>
<organism evidence="1 2">
    <name type="scientific">Pyrobaculum calidifontis (strain DSM 21063 / JCM 11548 / VA1)</name>
    <dbReference type="NCBI Taxonomy" id="410359"/>
    <lineage>
        <taxon>Archaea</taxon>
        <taxon>Thermoproteota</taxon>
        <taxon>Thermoprotei</taxon>
        <taxon>Thermoproteales</taxon>
        <taxon>Thermoproteaceae</taxon>
        <taxon>Pyrobaculum</taxon>
    </lineage>
</organism>
<keyword evidence="2" id="KW-1185">Reference proteome</keyword>
<dbReference type="PANTHER" id="PTHR38031:SF1">
    <property type="entry name" value="SULFUR CARRIER PROTEIN CYSO"/>
    <property type="match status" value="1"/>
</dbReference>
<dbReference type="KEGG" id="pcl:Pcal_0157"/>
<protein>
    <submittedName>
        <fullName evidence="1">Molybdopterin synthase subunit MoaD</fullName>
    </submittedName>
</protein>
<reference evidence="1" key="1">
    <citation type="submission" date="2007-02" db="EMBL/GenBank/DDBJ databases">
        <title>Complete sequence of Pyrobaculum calidifontis JCM 11548.</title>
        <authorList>
            <consortium name="US DOE Joint Genome Institute"/>
            <person name="Copeland A."/>
            <person name="Lucas S."/>
            <person name="Lapidus A."/>
            <person name="Barry K."/>
            <person name="Glavina del Rio T."/>
            <person name="Dalin E."/>
            <person name="Tice H."/>
            <person name="Pitluck S."/>
            <person name="Chain P."/>
            <person name="Malfatti S."/>
            <person name="Shin M."/>
            <person name="Vergez L."/>
            <person name="Schmutz J."/>
            <person name="Larimer F."/>
            <person name="Land M."/>
            <person name="Hauser L."/>
            <person name="Kyrpides N."/>
            <person name="Mikhailova N."/>
            <person name="Cozen A.E."/>
            <person name="Fitz-Gibbon S.T."/>
            <person name="House C.H."/>
            <person name="Saltikov C."/>
            <person name="Lowe T.M."/>
            <person name="Richardson P."/>
        </authorList>
    </citation>
    <scope>NUCLEOTIDE SEQUENCE [LARGE SCALE GENOMIC DNA]</scope>
    <source>
        <strain evidence="1">JCM 11548</strain>
    </source>
</reference>
<dbReference type="STRING" id="410359.Pcal_0157"/>
<dbReference type="eggNOG" id="arCOG00536">
    <property type="taxonomic scope" value="Archaea"/>
</dbReference>
<gene>
    <name evidence="1" type="ordered locus">Pcal_0157</name>
</gene>
<dbReference type="InterPro" id="IPR003749">
    <property type="entry name" value="ThiS/MoaD-like"/>
</dbReference>
<dbReference type="Gene3D" id="3.10.20.30">
    <property type="match status" value="1"/>
</dbReference>
<dbReference type="AlphaFoldDB" id="A3MSH7"/>
<dbReference type="GeneID" id="4910003"/>
<dbReference type="HOGENOM" id="CLU_114601_1_2_2"/>
<name>A3MSH7_PYRCJ</name>
<sequence length="94" mass="10480">MRVTVKIFGPKYFGLPQYDVVTHVFDLPDGATVGDVVDLLEKMYPGLRGRILRGEEIIPMHDIWVNGRSIQFLQGLATRLKDGDVVQLVPPFGG</sequence>
<dbReference type="EMBL" id="CP000561">
    <property type="protein sequence ID" value="ABO07594.1"/>
    <property type="molecule type" value="Genomic_DNA"/>
</dbReference>
<dbReference type="RefSeq" id="WP_011848851.1">
    <property type="nucleotide sequence ID" value="NC_009073.1"/>
</dbReference>
<dbReference type="InterPro" id="IPR016155">
    <property type="entry name" value="Mopterin_synth/thiamin_S_b"/>
</dbReference>
<evidence type="ECO:0000313" key="2">
    <source>
        <dbReference type="Proteomes" id="UP000001431"/>
    </source>
</evidence>
<proteinExistence type="predicted"/>
<dbReference type="CDD" id="cd17040">
    <property type="entry name" value="Ubl_MoaD_like"/>
    <property type="match status" value="1"/>
</dbReference>
<accession>A3MSH7</accession>
<dbReference type="OrthoDB" id="98357at2157"/>
<dbReference type="SUPFAM" id="SSF54285">
    <property type="entry name" value="MoaD/ThiS"/>
    <property type="match status" value="1"/>
</dbReference>
<dbReference type="PANTHER" id="PTHR38031">
    <property type="entry name" value="SULFUR CARRIER PROTEIN SLR0821-RELATED"/>
    <property type="match status" value="1"/>
</dbReference>
<dbReference type="InterPro" id="IPR052045">
    <property type="entry name" value="Sulfur_Carrier/Prot_Modifier"/>
</dbReference>
<evidence type="ECO:0000313" key="1">
    <source>
        <dbReference type="EMBL" id="ABO07594.1"/>
    </source>
</evidence>
<dbReference type="InterPro" id="IPR012675">
    <property type="entry name" value="Beta-grasp_dom_sf"/>
</dbReference>
<dbReference type="Pfam" id="PF02597">
    <property type="entry name" value="ThiS"/>
    <property type="match status" value="1"/>
</dbReference>